<dbReference type="AlphaFoldDB" id="A0A250FD10"/>
<keyword evidence="2" id="KW-0889">Transcription antitermination</keyword>
<dbReference type="GO" id="GO:0031564">
    <property type="term" value="P:transcription antitermination"/>
    <property type="evidence" value="ECO:0007669"/>
    <property type="project" value="UniProtKB-KW"/>
</dbReference>
<feature type="domain" description="NusB/RsmB/TIM44" evidence="6">
    <location>
        <begin position="206"/>
        <end position="296"/>
    </location>
</feature>
<dbReference type="SUPFAM" id="SSF48013">
    <property type="entry name" value="NusB-like"/>
    <property type="match status" value="1"/>
</dbReference>
<keyword evidence="5" id="KW-0804">Transcription</keyword>
<dbReference type="GO" id="GO:0006353">
    <property type="term" value="P:DNA-templated transcription termination"/>
    <property type="evidence" value="ECO:0007669"/>
    <property type="project" value="InterPro"/>
</dbReference>
<dbReference type="Pfam" id="PF01029">
    <property type="entry name" value="NusB"/>
    <property type="match status" value="1"/>
</dbReference>
<sequence>MLTRRHIRAKVMQSVYAMQQSQSQDLDKEVKYLENSANEMYDLYLLHLSLLTELHAYAIKQSEVAQKKYLATPADTKQHQLIANNEFLTLISQNESLQKAIETAQMNLFDLHYEYVNNFYKAILESDYYKEYAGKETSFATDRDFVVTIFEEIIAPDDDFYEFIEDHNLTWVDDYPIVNTFIVKLFKNLRPNPPEKYFTPTLYNTEDEKLFLSDLFKKIVLNDNKLKSFIDDKLTNWDKERVAVLDNILLKMAVCELLYFPSIPIKVTINEYLELSKEYSTPKSSLFINGILNVIHKELEEKELIKKIGRGLL</sequence>
<accession>A0A250FD10</accession>
<comment type="similarity">
    <text evidence="1">Belongs to the NusB family.</text>
</comment>
<dbReference type="InterPro" id="IPR006027">
    <property type="entry name" value="NusB_RsmB_TIM44"/>
</dbReference>
<gene>
    <name evidence="7" type="primary">nusB</name>
    <name evidence="7" type="ORF">CGC53_09810</name>
</gene>
<evidence type="ECO:0000259" key="6">
    <source>
        <dbReference type="Pfam" id="PF01029"/>
    </source>
</evidence>
<dbReference type="NCBIfam" id="TIGR01951">
    <property type="entry name" value="nusB"/>
    <property type="match status" value="1"/>
</dbReference>
<evidence type="ECO:0000256" key="5">
    <source>
        <dbReference type="ARBA" id="ARBA00023163"/>
    </source>
</evidence>
<dbReference type="InterPro" id="IPR035926">
    <property type="entry name" value="NusB-like_sf"/>
</dbReference>
<organism evidence="7 8">
    <name type="scientific">Capnocytophaga leadbetteri</name>
    <dbReference type="NCBI Taxonomy" id="327575"/>
    <lineage>
        <taxon>Bacteria</taxon>
        <taxon>Pseudomonadati</taxon>
        <taxon>Bacteroidota</taxon>
        <taxon>Flavobacteriia</taxon>
        <taxon>Flavobacteriales</taxon>
        <taxon>Flavobacteriaceae</taxon>
        <taxon>Capnocytophaga</taxon>
    </lineage>
</organism>
<evidence type="ECO:0000313" key="8">
    <source>
        <dbReference type="Proteomes" id="UP000217276"/>
    </source>
</evidence>
<proteinExistence type="inferred from homology"/>
<evidence type="ECO:0000313" key="7">
    <source>
        <dbReference type="EMBL" id="ATA82971.1"/>
    </source>
</evidence>
<evidence type="ECO:0000256" key="4">
    <source>
        <dbReference type="ARBA" id="ARBA00023015"/>
    </source>
</evidence>
<reference evidence="8" key="1">
    <citation type="submission" date="2017-06" db="EMBL/GenBank/DDBJ databases">
        <title>Capnocytophaga spp. assemblies.</title>
        <authorList>
            <person name="Gulvik C.A."/>
        </authorList>
    </citation>
    <scope>NUCLEOTIDE SEQUENCE [LARGE SCALE GENOMIC DNA]</scope>
    <source>
        <strain evidence="8">H6253</strain>
    </source>
</reference>
<dbReference type="Gene3D" id="1.10.940.10">
    <property type="entry name" value="NusB-like"/>
    <property type="match status" value="1"/>
</dbReference>
<dbReference type="PANTHER" id="PTHR11078">
    <property type="entry name" value="N UTILIZATION SUBSTANCE PROTEIN B-RELATED"/>
    <property type="match status" value="1"/>
</dbReference>
<keyword evidence="8" id="KW-1185">Reference proteome</keyword>
<dbReference type="GO" id="GO:0003723">
    <property type="term" value="F:RNA binding"/>
    <property type="evidence" value="ECO:0007669"/>
    <property type="project" value="UniProtKB-KW"/>
</dbReference>
<evidence type="ECO:0000256" key="3">
    <source>
        <dbReference type="ARBA" id="ARBA00022884"/>
    </source>
</evidence>
<keyword evidence="4" id="KW-0805">Transcription regulation</keyword>
<dbReference type="KEGG" id="clk:CGC53_09810"/>
<evidence type="ECO:0000256" key="1">
    <source>
        <dbReference type="ARBA" id="ARBA00005952"/>
    </source>
</evidence>
<dbReference type="Proteomes" id="UP000217276">
    <property type="component" value="Chromosome"/>
</dbReference>
<keyword evidence="3" id="KW-0694">RNA-binding</keyword>
<dbReference type="PANTHER" id="PTHR11078:SF3">
    <property type="entry name" value="ANTITERMINATION NUSB DOMAIN-CONTAINING PROTEIN"/>
    <property type="match status" value="1"/>
</dbReference>
<dbReference type="RefSeq" id="WP_095914914.1">
    <property type="nucleotide sequence ID" value="NZ_CP022384.1"/>
</dbReference>
<evidence type="ECO:0000256" key="2">
    <source>
        <dbReference type="ARBA" id="ARBA00022814"/>
    </source>
</evidence>
<dbReference type="EMBL" id="CP022384">
    <property type="protein sequence ID" value="ATA82971.1"/>
    <property type="molecule type" value="Genomic_DNA"/>
</dbReference>
<protein>
    <submittedName>
        <fullName evidence="7">Transcription antitermination factor NusB</fullName>
    </submittedName>
</protein>
<dbReference type="InterPro" id="IPR011605">
    <property type="entry name" value="NusB_fam"/>
</dbReference>
<dbReference type="GO" id="GO:0005829">
    <property type="term" value="C:cytosol"/>
    <property type="evidence" value="ECO:0007669"/>
    <property type="project" value="TreeGrafter"/>
</dbReference>
<name>A0A250FD10_9FLAO</name>